<organism evidence="4 5">
    <name type="scientific">Fusarium heterosporum</name>
    <dbReference type="NCBI Taxonomy" id="42747"/>
    <lineage>
        <taxon>Eukaryota</taxon>
        <taxon>Fungi</taxon>
        <taxon>Dikarya</taxon>
        <taxon>Ascomycota</taxon>
        <taxon>Pezizomycotina</taxon>
        <taxon>Sordariomycetes</taxon>
        <taxon>Hypocreomycetidae</taxon>
        <taxon>Hypocreales</taxon>
        <taxon>Nectriaceae</taxon>
        <taxon>Fusarium</taxon>
        <taxon>Fusarium heterosporum species complex</taxon>
    </lineage>
</organism>
<dbReference type="EMBL" id="JAAGWQ010000058">
    <property type="protein sequence ID" value="KAF5672797.1"/>
    <property type="molecule type" value="Genomic_DNA"/>
</dbReference>
<dbReference type="SMART" id="SM00248">
    <property type="entry name" value="ANK"/>
    <property type="match status" value="1"/>
</dbReference>
<keyword evidence="2 3" id="KW-0040">ANK repeat</keyword>
<comment type="caution">
    <text evidence="4">The sequence shown here is derived from an EMBL/GenBank/DDBJ whole genome shotgun (WGS) entry which is preliminary data.</text>
</comment>
<gene>
    <name evidence="4" type="ORF">FHETE_3631</name>
</gene>
<name>A0A8H5WRI2_FUSHE</name>
<evidence type="ECO:0000256" key="3">
    <source>
        <dbReference type="PROSITE-ProRule" id="PRU00023"/>
    </source>
</evidence>
<dbReference type="InterPro" id="IPR002110">
    <property type="entry name" value="Ankyrin_rpt"/>
</dbReference>
<feature type="repeat" description="ANK" evidence="3">
    <location>
        <begin position="24"/>
        <end position="46"/>
    </location>
</feature>
<evidence type="ECO:0000313" key="5">
    <source>
        <dbReference type="Proteomes" id="UP000567885"/>
    </source>
</evidence>
<accession>A0A8H5WRI2</accession>
<dbReference type="Pfam" id="PF00023">
    <property type="entry name" value="Ank"/>
    <property type="match status" value="1"/>
</dbReference>
<dbReference type="Gene3D" id="1.25.40.20">
    <property type="entry name" value="Ankyrin repeat-containing domain"/>
    <property type="match status" value="1"/>
</dbReference>
<dbReference type="SUPFAM" id="SSF48403">
    <property type="entry name" value="Ankyrin repeat"/>
    <property type="match status" value="1"/>
</dbReference>
<reference evidence="4 5" key="1">
    <citation type="submission" date="2020-05" db="EMBL/GenBank/DDBJ databases">
        <title>Identification and distribution of gene clusters putatively required for synthesis of sphingolipid metabolism inhibitors in phylogenetically diverse species of the filamentous fungus Fusarium.</title>
        <authorList>
            <person name="Kim H.-S."/>
            <person name="Busman M."/>
            <person name="Brown D.W."/>
            <person name="Divon H."/>
            <person name="Uhlig S."/>
            <person name="Proctor R.H."/>
        </authorList>
    </citation>
    <scope>NUCLEOTIDE SEQUENCE [LARGE SCALE GENOMIC DNA]</scope>
    <source>
        <strain evidence="4 5">NRRL 20693</strain>
    </source>
</reference>
<dbReference type="AlphaFoldDB" id="A0A8H5WRI2"/>
<dbReference type="InterPro" id="IPR036770">
    <property type="entry name" value="Ankyrin_rpt-contain_sf"/>
</dbReference>
<dbReference type="PROSITE" id="PS50297">
    <property type="entry name" value="ANK_REP_REGION"/>
    <property type="match status" value="1"/>
</dbReference>
<keyword evidence="5" id="KW-1185">Reference proteome</keyword>
<sequence length="110" mass="12343">MNLDWFPFTVLLAHGANINATGVDGMTPLHIAALYNSEDVVDYLLKEQTMDQFAKDSYDRFPVHLVASKCHVKIIKGFRESIDEEGPPGITALHYAIWNEHADTINELVS</sequence>
<evidence type="ECO:0000256" key="2">
    <source>
        <dbReference type="ARBA" id="ARBA00023043"/>
    </source>
</evidence>
<keyword evidence="1" id="KW-0677">Repeat</keyword>
<dbReference type="OrthoDB" id="194358at2759"/>
<evidence type="ECO:0000256" key="1">
    <source>
        <dbReference type="ARBA" id="ARBA00022737"/>
    </source>
</evidence>
<evidence type="ECO:0000313" key="4">
    <source>
        <dbReference type="EMBL" id="KAF5672797.1"/>
    </source>
</evidence>
<dbReference type="PANTHER" id="PTHR24198">
    <property type="entry name" value="ANKYRIN REPEAT AND PROTEIN KINASE DOMAIN-CONTAINING PROTEIN"/>
    <property type="match status" value="1"/>
</dbReference>
<dbReference type="Proteomes" id="UP000567885">
    <property type="component" value="Unassembled WGS sequence"/>
</dbReference>
<protein>
    <submittedName>
        <fullName evidence="4">Ankyrin repeat</fullName>
    </submittedName>
</protein>
<dbReference type="PANTHER" id="PTHR24198:SF165">
    <property type="entry name" value="ANKYRIN REPEAT-CONTAINING PROTEIN-RELATED"/>
    <property type="match status" value="1"/>
</dbReference>
<dbReference type="Pfam" id="PF13637">
    <property type="entry name" value="Ank_4"/>
    <property type="match status" value="1"/>
</dbReference>
<dbReference type="PROSITE" id="PS50088">
    <property type="entry name" value="ANK_REPEAT"/>
    <property type="match status" value="1"/>
</dbReference>
<proteinExistence type="predicted"/>